<keyword evidence="2" id="KW-1185">Reference proteome</keyword>
<protein>
    <recommendedName>
        <fullName evidence="3">Secreted protein</fullName>
    </recommendedName>
</protein>
<evidence type="ECO:0008006" key="3">
    <source>
        <dbReference type="Google" id="ProtNLM"/>
    </source>
</evidence>
<dbReference type="EMBL" id="CAXAJV020001299">
    <property type="protein sequence ID" value="CAL7949035.1"/>
    <property type="molecule type" value="Genomic_DNA"/>
</dbReference>
<comment type="caution">
    <text evidence="1">The sequence shown here is derived from an EMBL/GenBank/DDBJ whole genome shotgun (WGS) entry which is preliminary data.</text>
</comment>
<gene>
    <name evidence="1" type="ORF">XYLVIOL_LOCUS9206</name>
</gene>
<proteinExistence type="predicted"/>
<name>A0ABP1PCL6_XYLVO</name>
<dbReference type="Proteomes" id="UP001642520">
    <property type="component" value="Unassembled WGS sequence"/>
</dbReference>
<accession>A0ABP1PCL6</accession>
<evidence type="ECO:0000313" key="1">
    <source>
        <dbReference type="EMBL" id="CAL7949035.1"/>
    </source>
</evidence>
<sequence length="82" mass="9215">MQCPNMVFLLMTYEPVYFASLKTLCFVKVYELERTTGGRRPITLCRLHLMVFCKALSHSLRSEGVGVYKTNASSGATTDIAF</sequence>
<organism evidence="1 2">
    <name type="scientific">Xylocopa violacea</name>
    <name type="common">Violet carpenter bee</name>
    <name type="synonym">Apis violacea</name>
    <dbReference type="NCBI Taxonomy" id="135666"/>
    <lineage>
        <taxon>Eukaryota</taxon>
        <taxon>Metazoa</taxon>
        <taxon>Ecdysozoa</taxon>
        <taxon>Arthropoda</taxon>
        <taxon>Hexapoda</taxon>
        <taxon>Insecta</taxon>
        <taxon>Pterygota</taxon>
        <taxon>Neoptera</taxon>
        <taxon>Endopterygota</taxon>
        <taxon>Hymenoptera</taxon>
        <taxon>Apocrita</taxon>
        <taxon>Aculeata</taxon>
        <taxon>Apoidea</taxon>
        <taxon>Anthophila</taxon>
        <taxon>Apidae</taxon>
        <taxon>Xylocopa</taxon>
        <taxon>Xylocopa</taxon>
    </lineage>
</organism>
<evidence type="ECO:0000313" key="2">
    <source>
        <dbReference type="Proteomes" id="UP001642520"/>
    </source>
</evidence>
<reference evidence="1 2" key="1">
    <citation type="submission" date="2024-08" db="EMBL/GenBank/DDBJ databases">
        <authorList>
            <person name="Will J Nash"/>
            <person name="Angela Man"/>
            <person name="Seanna McTaggart"/>
            <person name="Kendall Baker"/>
            <person name="Tom Barker"/>
            <person name="Leah Catchpole"/>
            <person name="Alex Durrant"/>
            <person name="Karim Gharbi"/>
            <person name="Naomi Irish"/>
            <person name="Gemy Kaithakottil"/>
            <person name="Debby Ku"/>
            <person name="Aaliyah Providence"/>
            <person name="Felix Shaw"/>
            <person name="David Swarbreck"/>
            <person name="Chris Watkins"/>
            <person name="Ann M. McCartney"/>
            <person name="Giulio Formenti"/>
            <person name="Alice Mouton"/>
            <person name="Noel Vella"/>
            <person name="Bjorn M von Reumont"/>
            <person name="Adriana Vella"/>
            <person name="Wilfried Haerty"/>
        </authorList>
    </citation>
    <scope>NUCLEOTIDE SEQUENCE [LARGE SCALE GENOMIC DNA]</scope>
</reference>